<keyword evidence="3" id="KW-0479">Metal-binding</keyword>
<evidence type="ECO:0000313" key="5">
    <source>
        <dbReference type="Proteomes" id="UP000092164"/>
    </source>
</evidence>
<gene>
    <name evidence="4" type="ORF">A9200_12230</name>
</gene>
<reference evidence="5" key="1">
    <citation type="submission" date="2016-06" db="EMBL/GenBank/DDBJ databases">
        <authorList>
            <person name="Zhan P."/>
        </authorList>
    </citation>
    <scope>NUCLEOTIDE SEQUENCE [LARGE SCALE GENOMIC DNA]</scope>
    <source>
        <strain evidence="5">T28</strain>
    </source>
</reference>
<keyword evidence="5" id="KW-1185">Reference proteome</keyword>
<dbReference type="GO" id="GO:0016787">
    <property type="term" value="F:hydrolase activity"/>
    <property type="evidence" value="ECO:0007669"/>
    <property type="project" value="UniProtKB-KW"/>
</dbReference>
<dbReference type="Gene3D" id="1.10.4080.10">
    <property type="entry name" value="ADP-ribosylation/Crystallin J1"/>
    <property type="match status" value="1"/>
</dbReference>
<dbReference type="PANTHER" id="PTHR16222">
    <property type="entry name" value="ADP-RIBOSYLGLYCOHYDROLASE"/>
    <property type="match status" value="1"/>
</dbReference>
<feature type="binding site" evidence="3">
    <location>
        <position position="107"/>
    </location>
    <ligand>
        <name>Mg(2+)</name>
        <dbReference type="ChEBI" id="CHEBI:18420"/>
        <label>1</label>
    </ligand>
</feature>
<feature type="binding site" evidence="3">
    <location>
        <position position="373"/>
    </location>
    <ligand>
        <name>Mg(2+)</name>
        <dbReference type="ChEBI" id="CHEBI:18420"/>
        <label>1</label>
    </ligand>
</feature>
<organism evidence="4 5">
    <name type="scientific">Maribacter hydrothermalis</name>
    <dbReference type="NCBI Taxonomy" id="1836467"/>
    <lineage>
        <taxon>Bacteria</taxon>
        <taxon>Pseudomonadati</taxon>
        <taxon>Bacteroidota</taxon>
        <taxon>Flavobacteriia</taxon>
        <taxon>Flavobacteriales</taxon>
        <taxon>Flavobacteriaceae</taxon>
        <taxon>Maribacter</taxon>
    </lineage>
</organism>
<dbReference type="STRING" id="1836467.BTR34_06000"/>
<dbReference type="AlphaFoldDB" id="A0A1B7YXY6"/>
<proteinExistence type="inferred from homology"/>
<feature type="binding site" evidence="3">
    <location>
        <position position="376"/>
    </location>
    <ligand>
        <name>Mg(2+)</name>
        <dbReference type="ChEBI" id="CHEBI:18420"/>
        <label>1</label>
    </ligand>
</feature>
<comment type="caution">
    <text evidence="4">The sequence shown here is derived from an EMBL/GenBank/DDBJ whole genome shotgun (WGS) entry which is preliminary data.</text>
</comment>
<accession>A0A1B7YXY6</accession>
<evidence type="ECO:0000313" key="4">
    <source>
        <dbReference type="EMBL" id="OBR35327.1"/>
    </source>
</evidence>
<comment type="cofactor">
    <cofactor evidence="3">
        <name>Mg(2+)</name>
        <dbReference type="ChEBI" id="CHEBI:18420"/>
    </cofactor>
    <text evidence="3">Binds 2 magnesium ions per subunit.</text>
</comment>
<name>A0A1B7YXY6_9FLAO</name>
<protein>
    <recommendedName>
        <fullName evidence="6">ADP-ribosylglycohydrolase</fullName>
    </recommendedName>
</protein>
<dbReference type="Pfam" id="PF03747">
    <property type="entry name" value="ADP_ribosyl_GH"/>
    <property type="match status" value="1"/>
</dbReference>
<dbReference type="OrthoDB" id="9761704at2"/>
<dbReference type="InterPro" id="IPR050792">
    <property type="entry name" value="ADP-ribosylglycohydrolase"/>
</dbReference>
<dbReference type="SUPFAM" id="SSF101478">
    <property type="entry name" value="ADP-ribosylglycohydrolase"/>
    <property type="match status" value="2"/>
</dbReference>
<dbReference type="KEGG" id="mart:BTR34_06000"/>
<dbReference type="PROSITE" id="PS51257">
    <property type="entry name" value="PROKAR_LIPOPROTEIN"/>
    <property type="match status" value="1"/>
</dbReference>
<dbReference type="Proteomes" id="UP000092164">
    <property type="component" value="Unassembled WGS sequence"/>
</dbReference>
<keyword evidence="2" id="KW-0378">Hydrolase</keyword>
<evidence type="ECO:0000256" key="3">
    <source>
        <dbReference type="PIRSR" id="PIRSR605502-1"/>
    </source>
</evidence>
<evidence type="ECO:0000256" key="1">
    <source>
        <dbReference type="ARBA" id="ARBA00010702"/>
    </source>
</evidence>
<dbReference type="GO" id="GO:0046872">
    <property type="term" value="F:metal ion binding"/>
    <property type="evidence" value="ECO:0007669"/>
    <property type="project" value="UniProtKB-KW"/>
</dbReference>
<comment type="similarity">
    <text evidence="1">Belongs to the ADP-ribosylglycohydrolase family.</text>
</comment>
<dbReference type="PANTHER" id="PTHR16222:SF24">
    <property type="entry name" value="ADP-RIBOSYLHYDROLASE ARH3"/>
    <property type="match status" value="1"/>
</dbReference>
<dbReference type="RefSeq" id="WP_068487415.1">
    <property type="nucleotide sequence ID" value="NZ_CP018760.1"/>
</dbReference>
<keyword evidence="3" id="KW-0460">Magnesium</keyword>
<sequence>MRYVLFLLSVFLVGCKNDTKKFDIPSPTLSNYEVNSTQLADSVYYDKVLGALVGSAIGDAMGASTEMWHRRDIQLSYGYINGLTPALREQSPEGTWEHNLLAGATTDDTRWKSLMVNYFKTHNNKTSPENFTNHIIEYYNNLTKSLANKDIQLSTDALDIQIEKIDWIKEWAQVAMAYKKDHNSYQKAQNRFYGGEMSCAGQLYSPMLGLISNAPVDAYEKAYSLSLFDIGYAKDITALVSTMTFMATRTQSLDSILNAPKFVDPIGYADSRLVGRIPTTILNNAQINVRRINELVIDSLLLNDTLIYKVPKGFKGSKIDWIRQEMLYRLLEKDERSIAFHSAEIWQILVTALEFGQGDFEKTMQFIINYGRDNDTVAAVAGMILGAKLGYKALPPKLGETIIKVNRENMGIDLEVLAQEMTTLKD</sequence>
<feature type="binding site" evidence="3">
    <location>
        <position position="375"/>
    </location>
    <ligand>
        <name>Mg(2+)</name>
        <dbReference type="ChEBI" id="CHEBI:18420"/>
        <label>1</label>
    </ligand>
</feature>
<feature type="binding site" evidence="3">
    <location>
        <position position="108"/>
    </location>
    <ligand>
        <name>Mg(2+)</name>
        <dbReference type="ChEBI" id="CHEBI:18420"/>
        <label>1</label>
    </ligand>
</feature>
<dbReference type="InterPro" id="IPR005502">
    <property type="entry name" value="Ribosyl_crysJ1"/>
</dbReference>
<dbReference type="EMBL" id="LZFP01000052">
    <property type="protein sequence ID" value="OBR35327.1"/>
    <property type="molecule type" value="Genomic_DNA"/>
</dbReference>
<evidence type="ECO:0008006" key="6">
    <source>
        <dbReference type="Google" id="ProtNLM"/>
    </source>
</evidence>
<evidence type="ECO:0000256" key="2">
    <source>
        <dbReference type="ARBA" id="ARBA00022801"/>
    </source>
</evidence>
<dbReference type="InterPro" id="IPR036705">
    <property type="entry name" value="Ribosyl_crysJ1_sf"/>
</dbReference>
<feature type="binding site" evidence="3">
    <location>
        <position position="106"/>
    </location>
    <ligand>
        <name>Mg(2+)</name>
        <dbReference type="ChEBI" id="CHEBI:18420"/>
        <label>1</label>
    </ligand>
</feature>